<dbReference type="HOGENOM" id="CLU_3351000_0_0_1"/>
<evidence type="ECO:0000313" key="2">
    <source>
        <dbReference type="Proteomes" id="UP000008177"/>
    </source>
</evidence>
<name>G2YVY7_BOTF4</name>
<dbReference type="EMBL" id="FQ790357">
    <property type="protein sequence ID" value="CCD55785.1"/>
    <property type="molecule type" value="Genomic_DNA"/>
</dbReference>
<sequence length="37" mass="4353">MSEHRGKHIRSSEFARLSMFEEVLAEPMNMHCASCHY</sequence>
<dbReference type="AlphaFoldDB" id="G2YVY7"/>
<gene>
    <name evidence="1" type="ORF">BofuT4_uP153470.1</name>
</gene>
<accession>G2YVY7</accession>
<dbReference type="Proteomes" id="UP000008177">
    <property type="component" value="Unplaced contigs"/>
</dbReference>
<organism evidence="1 2">
    <name type="scientific">Botryotinia fuckeliana (strain T4)</name>
    <name type="common">Noble rot fungus</name>
    <name type="synonym">Botrytis cinerea</name>
    <dbReference type="NCBI Taxonomy" id="999810"/>
    <lineage>
        <taxon>Eukaryota</taxon>
        <taxon>Fungi</taxon>
        <taxon>Dikarya</taxon>
        <taxon>Ascomycota</taxon>
        <taxon>Pezizomycotina</taxon>
        <taxon>Leotiomycetes</taxon>
        <taxon>Helotiales</taxon>
        <taxon>Sclerotiniaceae</taxon>
        <taxon>Botrytis</taxon>
    </lineage>
</organism>
<protein>
    <submittedName>
        <fullName evidence="1">Uncharacterized protein</fullName>
    </submittedName>
</protein>
<reference evidence="2" key="1">
    <citation type="journal article" date="2011" name="PLoS Genet.">
        <title>Genomic analysis of the necrotrophic fungal pathogens Sclerotinia sclerotiorum and Botrytis cinerea.</title>
        <authorList>
            <person name="Amselem J."/>
            <person name="Cuomo C.A."/>
            <person name="van Kan J.A."/>
            <person name="Viaud M."/>
            <person name="Benito E.P."/>
            <person name="Couloux A."/>
            <person name="Coutinho P.M."/>
            <person name="de Vries R.P."/>
            <person name="Dyer P.S."/>
            <person name="Fillinger S."/>
            <person name="Fournier E."/>
            <person name="Gout L."/>
            <person name="Hahn M."/>
            <person name="Kohn L."/>
            <person name="Lapalu N."/>
            <person name="Plummer K.M."/>
            <person name="Pradier J.M."/>
            <person name="Quevillon E."/>
            <person name="Sharon A."/>
            <person name="Simon A."/>
            <person name="ten Have A."/>
            <person name="Tudzynski B."/>
            <person name="Tudzynski P."/>
            <person name="Wincker P."/>
            <person name="Andrew M."/>
            <person name="Anthouard V."/>
            <person name="Beever R.E."/>
            <person name="Beffa R."/>
            <person name="Benoit I."/>
            <person name="Bouzid O."/>
            <person name="Brault B."/>
            <person name="Chen Z."/>
            <person name="Choquer M."/>
            <person name="Collemare J."/>
            <person name="Cotton P."/>
            <person name="Danchin E.G."/>
            <person name="Da Silva C."/>
            <person name="Gautier A."/>
            <person name="Giraud C."/>
            <person name="Giraud T."/>
            <person name="Gonzalez C."/>
            <person name="Grossetete S."/>
            <person name="Guldener U."/>
            <person name="Henrissat B."/>
            <person name="Howlett B.J."/>
            <person name="Kodira C."/>
            <person name="Kretschmer M."/>
            <person name="Lappartient A."/>
            <person name="Leroch M."/>
            <person name="Levis C."/>
            <person name="Mauceli E."/>
            <person name="Neuveglise C."/>
            <person name="Oeser B."/>
            <person name="Pearson M."/>
            <person name="Poulain J."/>
            <person name="Poussereau N."/>
            <person name="Quesneville H."/>
            <person name="Rascle C."/>
            <person name="Schumacher J."/>
            <person name="Segurens B."/>
            <person name="Sexton A."/>
            <person name="Silva E."/>
            <person name="Sirven C."/>
            <person name="Soanes D.M."/>
            <person name="Talbot N.J."/>
            <person name="Templeton M."/>
            <person name="Yandava C."/>
            <person name="Yarden O."/>
            <person name="Zeng Q."/>
            <person name="Rollins J.A."/>
            <person name="Lebrun M.H."/>
            <person name="Dickman M."/>
        </authorList>
    </citation>
    <scope>NUCLEOTIDE SEQUENCE [LARGE SCALE GENOMIC DNA]</scope>
    <source>
        <strain evidence="2">T4</strain>
    </source>
</reference>
<proteinExistence type="predicted"/>
<evidence type="ECO:0000313" key="1">
    <source>
        <dbReference type="EMBL" id="CCD55785.1"/>
    </source>
</evidence>
<dbReference type="InParanoid" id="G2YVY7"/>